<dbReference type="AlphaFoldDB" id="A0A0S4J5D0"/>
<evidence type="ECO:0000313" key="3">
    <source>
        <dbReference type="Proteomes" id="UP000051952"/>
    </source>
</evidence>
<dbReference type="EMBL" id="CYKH01001134">
    <property type="protein sequence ID" value="CUG84980.1"/>
    <property type="molecule type" value="Genomic_DNA"/>
</dbReference>
<feature type="region of interest" description="Disordered" evidence="1">
    <location>
        <begin position="1"/>
        <end position="34"/>
    </location>
</feature>
<gene>
    <name evidence="2" type="ORF">BSAL_89190</name>
</gene>
<dbReference type="Proteomes" id="UP000051952">
    <property type="component" value="Unassembled WGS sequence"/>
</dbReference>
<proteinExistence type="predicted"/>
<name>A0A0S4J5D0_BODSA</name>
<reference evidence="3" key="1">
    <citation type="submission" date="2015-09" db="EMBL/GenBank/DDBJ databases">
        <authorList>
            <consortium name="Pathogen Informatics"/>
        </authorList>
    </citation>
    <scope>NUCLEOTIDE SEQUENCE [LARGE SCALE GENOMIC DNA]</scope>
    <source>
        <strain evidence="3">Lake Konstanz</strain>
    </source>
</reference>
<protein>
    <submittedName>
        <fullName evidence="2">Uncharacterized protein</fullName>
    </submittedName>
</protein>
<evidence type="ECO:0000256" key="1">
    <source>
        <dbReference type="SAM" id="MobiDB-lite"/>
    </source>
</evidence>
<organism evidence="2 3">
    <name type="scientific">Bodo saltans</name>
    <name type="common">Flagellated protozoan</name>
    <dbReference type="NCBI Taxonomy" id="75058"/>
    <lineage>
        <taxon>Eukaryota</taxon>
        <taxon>Discoba</taxon>
        <taxon>Euglenozoa</taxon>
        <taxon>Kinetoplastea</taxon>
        <taxon>Metakinetoplastina</taxon>
        <taxon>Eubodonida</taxon>
        <taxon>Bodonidae</taxon>
        <taxon>Bodo</taxon>
    </lineage>
</organism>
<sequence length="188" mass="22155">QRLHLRPLQSGPQRHGTRPLQLSPQQARAPPVPTRPLEEQVRLCHRPTQLNALHRPQRLKHAPPVPVAFHRQHHPLHRLHQLRLPLPLLLQLLLESLWHVGSDKWVPIRDSAHPHTIMIIHKKVFIQAFLLRRSFFYCSLHFVVTWGYPDAWTSQPRCRFDIKKSYKKTKQTNKIFHSTNKKKVLLAA</sequence>
<keyword evidence="3" id="KW-1185">Reference proteome</keyword>
<accession>A0A0S4J5D0</accession>
<dbReference type="VEuPathDB" id="TriTrypDB:BSAL_89190"/>
<feature type="non-terminal residue" evidence="2">
    <location>
        <position position="1"/>
    </location>
</feature>
<evidence type="ECO:0000313" key="2">
    <source>
        <dbReference type="EMBL" id="CUG84980.1"/>
    </source>
</evidence>